<accession>A0A381P1C3</accession>
<protein>
    <submittedName>
        <fullName evidence="2">Uncharacterized protein</fullName>
    </submittedName>
</protein>
<organism evidence="2">
    <name type="scientific">marine metagenome</name>
    <dbReference type="NCBI Taxonomy" id="408172"/>
    <lineage>
        <taxon>unclassified sequences</taxon>
        <taxon>metagenomes</taxon>
        <taxon>ecological metagenomes</taxon>
    </lineage>
</organism>
<dbReference type="EMBL" id="UINC01000680">
    <property type="protein sequence ID" value="SUZ59473.1"/>
    <property type="molecule type" value="Genomic_DNA"/>
</dbReference>
<feature type="compositionally biased region" description="Basic residues" evidence="1">
    <location>
        <begin position="11"/>
        <end position="20"/>
    </location>
</feature>
<name>A0A381P1C3_9ZZZZ</name>
<proteinExistence type="predicted"/>
<feature type="region of interest" description="Disordered" evidence="1">
    <location>
        <begin position="1"/>
        <end position="55"/>
    </location>
</feature>
<dbReference type="AlphaFoldDB" id="A0A381P1C3"/>
<gene>
    <name evidence="2" type="ORF">METZ01_LOCUS12327</name>
</gene>
<evidence type="ECO:0000313" key="2">
    <source>
        <dbReference type="EMBL" id="SUZ59473.1"/>
    </source>
</evidence>
<sequence>MIDEIDYFPKRERHNKKKKSGSGWGDLKKQKNKQDENPSDEPPLSEKKPHEKKRN</sequence>
<feature type="compositionally biased region" description="Basic and acidic residues" evidence="1">
    <location>
        <begin position="26"/>
        <end position="36"/>
    </location>
</feature>
<reference evidence="2" key="1">
    <citation type="submission" date="2018-05" db="EMBL/GenBank/DDBJ databases">
        <authorList>
            <person name="Lanie J.A."/>
            <person name="Ng W.-L."/>
            <person name="Kazmierczak K.M."/>
            <person name="Andrzejewski T.M."/>
            <person name="Davidsen T.M."/>
            <person name="Wayne K.J."/>
            <person name="Tettelin H."/>
            <person name="Glass J.I."/>
            <person name="Rusch D."/>
            <person name="Podicherti R."/>
            <person name="Tsui H.-C.T."/>
            <person name="Winkler M.E."/>
        </authorList>
    </citation>
    <scope>NUCLEOTIDE SEQUENCE</scope>
</reference>
<evidence type="ECO:0000256" key="1">
    <source>
        <dbReference type="SAM" id="MobiDB-lite"/>
    </source>
</evidence>